<name>A0ABW5JIL6_9BACT</name>
<dbReference type="EC" id="1.-.-.-" evidence="3"/>
<dbReference type="CDD" id="cd05327">
    <property type="entry name" value="retinol-DH_like_SDR_c_like"/>
    <property type="match status" value="1"/>
</dbReference>
<dbReference type="Proteomes" id="UP001597460">
    <property type="component" value="Unassembled WGS sequence"/>
</dbReference>
<gene>
    <name evidence="3" type="ORF">ACFSVN_02915</name>
</gene>
<comment type="similarity">
    <text evidence="2">Belongs to the short-chain dehydrogenases/reductases (SDR) family.</text>
</comment>
<evidence type="ECO:0000313" key="4">
    <source>
        <dbReference type="Proteomes" id="UP001597460"/>
    </source>
</evidence>
<accession>A0ABW5JIL6</accession>
<evidence type="ECO:0000256" key="1">
    <source>
        <dbReference type="ARBA" id="ARBA00023002"/>
    </source>
</evidence>
<dbReference type="InterPro" id="IPR036291">
    <property type="entry name" value="NAD(P)-bd_dom_sf"/>
</dbReference>
<dbReference type="Pfam" id="PF00106">
    <property type="entry name" value="adh_short"/>
    <property type="match status" value="1"/>
</dbReference>
<dbReference type="PRINTS" id="PR00080">
    <property type="entry name" value="SDRFAMILY"/>
</dbReference>
<evidence type="ECO:0000313" key="3">
    <source>
        <dbReference type="EMBL" id="MFD2531392.1"/>
    </source>
</evidence>
<dbReference type="GO" id="GO:0016491">
    <property type="term" value="F:oxidoreductase activity"/>
    <property type="evidence" value="ECO:0007669"/>
    <property type="project" value="UniProtKB-KW"/>
</dbReference>
<dbReference type="InterPro" id="IPR002347">
    <property type="entry name" value="SDR_fam"/>
</dbReference>
<evidence type="ECO:0000256" key="2">
    <source>
        <dbReference type="RuleBase" id="RU000363"/>
    </source>
</evidence>
<sequence>MNNKLCVITGANSGIGFETAKALAQKGAYLVMVCRNEDKAEAARQEIIEETSNPGIDIVLCDFAIQAEIRKAATEIKKNYEKIDVLINNHGFLASEQEQTVDGLEKTFAVNHIGYFMFTNLLLDLIKAADQGRIISVASEAHRAGEFDPENIQLNENFSPWKAYGNSKLFNILFTKELADQLVDTSVTANCLHPGVVASNFAQSGSWIMRMLFTIGKPFFISPKKGAATSIYLATSDELEEVNGAYFRNKKVATPSKTARNKEAAAELWDMSKKLCSV</sequence>
<dbReference type="RefSeq" id="WP_390298357.1">
    <property type="nucleotide sequence ID" value="NZ_JBHULI010000003.1"/>
</dbReference>
<comment type="caution">
    <text evidence="3">The sequence shown here is derived from an EMBL/GenBank/DDBJ whole genome shotgun (WGS) entry which is preliminary data.</text>
</comment>
<proteinExistence type="inferred from homology"/>
<reference evidence="4" key="1">
    <citation type="journal article" date="2019" name="Int. J. Syst. Evol. Microbiol.">
        <title>The Global Catalogue of Microorganisms (GCM) 10K type strain sequencing project: providing services to taxonomists for standard genome sequencing and annotation.</title>
        <authorList>
            <consortium name="The Broad Institute Genomics Platform"/>
            <consortium name="The Broad Institute Genome Sequencing Center for Infectious Disease"/>
            <person name="Wu L."/>
            <person name="Ma J."/>
        </authorList>
    </citation>
    <scope>NUCLEOTIDE SEQUENCE [LARGE SCALE GENOMIC DNA]</scope>
    <source>
        <strain evidence="4">KCTC 52042</strain>
    </source>
</reference>
<dbReference type="SUPFAM" id="SSF51735">
    <property type="entry name" value="NAD(P)-binding Rossmann-fold domains"/>
    <property type="match status" value="1"/>
</dbReference>
<dbReference type="PANTHER" id="PTHR43157">
    <property type="entry name" value="PHOSPHATIDYLINOSITOL-GLYCAN BIOSYNTHESIS CLASS F PROTEIN-RELATED"/>
    <property type="match status" value="1"/>
</dbReference>
<organism evidence="3 4">
    <name type="scientific">Gracilimonas halophila</name>
    <dbReference type="NCBI Taxonomy" id="1834464"/>
    <lineage>
        <taxon>Bacteria</taxon>
        <taxon>Pseudomonadati</taxon>
        <taxon>Balneolota</taxon>
        <taxon>Balneolia</taxon>
        <taxon>Balneolales</taxon>
        <taxon>Balneolaceae</taxon>
        <taxon>Gracilimonas</taxon>
    </lineage>
</organism>
<dbReference type="EMBL" id="JBHULI010000003">
    <property type="protein sequence ID" value="MFD2531392.1"/>
    <property type="molecule type" value="Genomic_DNA"/>
</dbReference>
<dbReference type="PANTHER" id="PTHR43157:SF31">
    <property type="entry name" value="PHOSPHATIDYLINOSITOL-GLYCAN BIOSYNTHESIS CLASS F PROTEIN"/>
    <property type="match status" value="1"/>
</dbReference>
<protein>
    <submittedName>
        <fullName evidence="3">SDR family oxidoreductase</fullName>
        <ecNumber evidence="3">1.-.-.-</ecNumber>
    </submittedName>
</protein>
<dbReference type="Gene3D" id="3.40.50.720">
    <property type="entry name" value="NAD(P)-binding Rossmann-like Domain"/>
    <property type="match status" value="1"/>
</dbReference>
<keyword evidence="4" id="KW-1185">Reference proteome</keyword>
<keyword evidence="1 3" id="KW-0560">Oxidoreductase</keyword>
<dbReference type="PRINTS" id="PR00081">
    <property type="entry name" value="GDHRDH"/>
</dbReference>